<dbReference type="InterPro" id="IPR029034">
    <property type="entry name" value="Cystine-knot_cytokine"/>
</dbReference>
<keyword evidence="1" id="KW-0732">Signal</keyword>
<evidence type="ECO:0000256" key="1">
    <source>
        <dbReference type="SAM" id="SignalP"/>
    </source>
</evidence>
<sequence>MKSEISMIRLMVLSLCTFVSTNADATDTLSKIILEKLIRIKHEKRLIKDSLNAWIDEIHPLISDKDVCCDLRNVIEEIPLNKSNDFYLHPNYIPVKRCVGSCQLFHKCLPTSFTTKSARVHKVLDTEMEVYKVDYINHESCNCDCAIKKEDCSSLQTYDSKNCMCKCSINSKICPSNKQWSDIECDCACNEQSKICENGKTWNKEICQCECLLQCCPMEKKLDKENCLCVT</sequence>
<feature type="domain" description="Platelet-derived growth factor (PDGF) family profile" evidence="2">
    <location>
        <begin position="73"/>
        <end position="150"/>
    </location>
</feature>
<feature type="chain" id="PRO_5045042036" evidence="1">
    <location>
        <begin position="24"/>
        <end position="231"/>
    </location>
</feature>
<dbReference type="Gene3D" id="2.10.90.10">
    <property type="entry name" value="Cystine-knot cytokines"/>
    <property type="match status" value="1"/>
</dbReference>
<evidence type="ECO:0000313" key="3">
    <source>
        <dbReference type="Proteomes" id="UP001652625"/>
    </source>
</evidence>
<evidence type="ECO:0000259" key="2">
    <source>
        <dbReference type="PROSITE" id="PS50278"/>
    </source>
</evidence>
<keyword evidence="3" id="KW-1185">Reference proteome</keyword>
<feature type="signal peptide" evidence="1">
    <location>
        <begin position="1"/>
        <end position="23"/>
    </location>
</feature>
<evidence type="ECO:0000313" key="4">
    <source>
        <dbReference type="RefSeq" id="XP_065670271.1"/>
    </source>
</evidence>
<reference evidence="4" key="1">
    <citation type="submission" date="2025-08" db="UniProtKB">
        <authorList>
            <consortium name="RefSeq"/>
        </authorList>
    </citation>
    <scope>IDENTIFICATION</scope>
</reference>
<dbReference type="PROSITE" id="PS50278">
    <property type="entry name" value="PDGF_2"/>
    <property type="match status" value="1"/>
</dbReference>
<protein>
    <submittedName>
        <fullName evidence="4">Balbiani ring protein 3 isoform X2</fullName>
    </submittedName>
</protein>
<organism evidence="3 4">
    <name type="scientific">Hydra vulgaris</name>
    <name type="common">Hydra</name>
    <name type="synonym">Hydra attenuata</name>
    <dbReference type="NCBI Taxonomy" id="6087"/>
    <lineage>
        <taxon>Eukaryota</taxon>
        <taxon>Metazoa</taxon>
        <taxon>Cnidaria</taxon>
        <taxon>Hydrozoa</taxon>
        <taxon>Hydroidolina</taxon>
        <taxon>Anthoathecata</taxon>
        <taxon>Aplanulata</taxon>
        <taxon>Hydridae</taxon>
        <taxon>Hydra</taxon>
    </lineage>
</organism>
<dbReference type="GeneID" id="105844658"/>
<dbReference type="InterPro" id="IPR000072">
    <property type="entry name" value="PDGF/VEGF_dom"/>
</dbReference>
<gene>
    <name evidence="4" type="primary">LOC105844658</name>
</gene>
<name>A0ABM4D7H5_HYDVU</name>
<dbReference type="Proteomes" id="UP001652625">
    <property type="component" value="Chromosome 12"/>
</dbReference>
<accession>A0ABM4D7H5</accession>
<proteinExistence type="predicted"/>
<dbReference type="RefSeq" id="XP_065670271.1">
    <property type="nucleotide sequence ID" value="XM_065814199.1"/>
</dbReference>
<dbReference type="SUPFAM" id="SSF57501">
    <property type="entry name" value="Cystine-knot cytokines"/>
    <property type="match status" value="1"/>
</dbReference>